<keyword evidence="4" id="KW-1185">Reference proteome</keyword>
<evidence type="ECO:0000313" key="3">
    <source>
        <dbReference type="EMBL" id="AXK43047.1"/>
    </source>
</evidence>
<feature type="chain" id="PRO_5016880236" evidence="2">
    <location>
        <begin position="24"/>
        <end position="122"/>
    </location>
</feature>
<proteinExistence type="predicted"/>
<name>A0A345YGJ5_9SPHN</name>
<gene>
    <name evidence="3" type="ORF">DVR09_12595</name>
</gene>
<sequence>MDVKNLALILPLALLAACGEEPAAEPVPEQVVSPEPANTPPAPDEALFKTVFAETCEGAEPVSVAMCKRAMGSDVVSCEFGLGDDEYMRNKAQLEVNEDSTGWNLADAAAICAEHGATLADS</sequence>
<dbReference type="Proteomes" id="UP000254508">
    <property type="component" value="Chromosome"/>
</dbReference>
<feature type="region of interest" description="Disordered" evidence="1">
    <location>
        <begin position="24"/>
        <end position="44"/>
    </location>
</feature>
<dbReference type="AlphaFoldDB" id="A0A345YGJ5"/>
<feature type="signal peptide" evidence="2">
    <location>
        <begin position="1"/>
        <end position="23"/>
    </location>
</feature>
<dbReference type="EMBL" id="CP031357">
    <property type="protein sequence ID" value="AXK43047.1"/>
    <property type="molecule type" value="Genomic_DNA"/>
</dbReference>
<evidence type="ECO:0000256" key="1">
    <source>
        <dbReference type="SAM" id="MobiDB-lite"/>
    </source>
</evidence>
<dbReference type="KEGG" id="err:DVR09_12595"/>
<keyword evidence="2" id="KW-0732">Signal</keyword>
<dbReference type="OrthoDB" id="7409852at2"/>
<reference evidence="4" key="1">
    <citation type="submission" date="2018-07" db="EMBL/GenBank/DDBJ databases">
        <title>Genome sequence of Erythrobacter strain YH-07, an antagonistic bacterium isolated from Yellow Sea.</title>
        <authorList>
            <person name="Tang T."/>
            <person name="Liu Q."/>
            <person name="Sun X."/>
        </authorList>
    </citation>
    <scope>NUCLEOTIDE SEQUENCE [LARGE SCALE GENOMIC DNA]</scope>
    <source>
        <strain evidence="4">YH-07</strain>
    </source>
</reference>
<dbReference type="PROSITE" id="PS51257">
    <property type="entry name" value="PROKAR_LIPOPROTEIN"/>
    <property type="match status" value="1"/>
</dbReference>
<evidence type="ECO:0000256" key="2">
    <source>
        <dbReference type="SAM" id="SignalP"/>
    </source>
</evidence>
<evidence type="ECO:0000313" key="4">
    <source>
        <dbReference type="Proteomes" id="UP000254508"/>
    </source>
</evidence>
<feature type="compositionally biased region" description="Low complexity" evidence="1">
    <location>
        <begin position="24"/>
        <end position="36"/>
    </location>
</feature>
<accession>A0A345YGJ5</accession>
<protein>
    <submittedName>
        <fullName evidence="3">Uncharacterized protein</fullName>
    </submittedName>
</protein>
<organism evidence="3 4">
    <name type="scientific">Erythrobacter aureus</name>
    <dbReference type="NCBI Taxonomy" id="2182384"/>
    <lineage>
        <taxon>Bacteria</taxon>
        <taxon>Pseudomonadati</taxon>
        <taxon>Pseudomonadota</taxon>
        <taxon>Alphaproteobacteria</taxon>
        <taxon>Sphingomonadales</taxon>
        <taxon>Erythrobacteraceae</taxon>
        <taxon>Erythrobacter/Porphyrobacter group</taxon>
        <taxon>Erythrobacter</taxon>
    </lineage>
</organism>